<sequence>MLRRPKKKDSGQQQQQQQKQLVQVCETSHSSVGDPTLRESPVSSPTHSPSAATTPLPEHSPHSAHSSPARPHQHQYHHRYDSDLAIANFRARSPPSPLDAMPPPASFQHPSAPASQVSQGGYQQQQQQQPMGRSQSAFNFLLSKAKFPFSSSGSSNSLSSLSTHVEDPFLDGTGQVHQYQQQQQQQQQKQQSHHHLQHQQQHHQSRHQQSYPHGYGQPPSRMVMPQAIPGAATTSRSSTSDSLNGRSGGVNARPSVSEEPGVSSPTKRGFFGGMGRDRKVSNASSSKVSVASKTSFSHSPLTKGLRADSGGQQYPQFSKSQSDLHMRPEFPSPGSVPVELPRVSQGRPMAPSSSDRSTYLKSPSPSLPYSRSVDDLSSIDPAIVPFAPHHPHGALEAGSKNASAASQGGTWGEHGLVAGSDWRPSDMGTLQTNPRDSHIPRSPRIDPLASQIPLSTAPSHQQAPPLQNAAWPAMPAAEAGPFQPPSQGTRHNRKISKLSSASGSREGLRAGAGSLASSLGLLSIGSNSSADKQSVSSQSSVPPSPTPLLPPGAVFQGFLARNQNISLTLSQLNDAESGKGKEREKDITKGWKPYRVVLQDGKLFFYKPPSSISDEVKALFPPSHARAMEMSGSGSRSAMAQYVKEVGMDADMLKRSGLGKSELLTATSSATSAPISPASTTSGHVGPTSSASVGGAAPGPSLSRTDTDGPSSRVTAAPDRAVRQSVHGGWEMPGRHPDLCLVGALEAPPSWPARISHGSIQALAHELVNRTQQPDYAKDGAGSKQAQLDLDSFVRIVLLSLTRITSGVQSFLAQIGVWSSTLMVNGFDSGSGPNTHLQSLVESIVETILEEGLLAAERDEVLSDELISLIDLVMAGDQAEKISNDVREAKAGVKCNADRLANPPRTEESPGRQDLAELREAKDMSDLVLLQLDPLELAQQIQIFHANRLSRVLESGGLQASVLIRPDLDALASLFCFDSASPHFLTQLALRHILSDDEVKTNPKRGVISQVGARRRASILRHWIAVGSYLYSLGCYTGWVAVCAALCSRAVTRLEQTWRYLAEGDREMVSKEWAPILTQIAWTEGTPVAVQPLILSEDNNNTVETRDGTKLAVLPFLGNSAASFKRHCQPERPEGDLRLLVSAQLEESTNLSHVLRRFHEDWYHGGGGGADLASLADEDAALGEYQVAFHHLSAGTHQGMDLSQALSRSLKLEPKTLGNLDLSYVPPASPQAIANSLLPLLFPQPLPHLSLLDASRVRDRAAGIEQRFNSSGITKDSDPYATITLRSHARASLGGSPLVRSAAFSPVISGRTGKNIAYGAITEWSPWVGSSQDDNGSTLKIGGELVLKVISEPSASLPSSPMAGKRFSQDFGRATRPLSQVSKRSSLPTSNRSSVADLVVPIHVVVKAATLERMVDVLVMGVQHVTTSSQEESENSNSALKKTRLILDLEAYRTTFLATFRSFCTPIVLFEFLRKRFVAAVNASKEMNAMETFQTSSQFPSWSIVKPVGSHVEPVDWDVVYRIRIGVIMTLRQWVERFAQDFVEDDALYRLMHAFVRDPGMEPNPEDADQPKVLNALAQLAATFRASIMSANARSEEKVYTLNSASASRPWEGGSPSAEINFDDASPADLVEYLESIATVFFDKIVERDLLVVAELFEKQASDLTGWFAAKNGSASDDEKQINNIYMLFDVLRPPGTDSKDIPLQQLLPAAVRDALAAQSLLKGWIAIHIIESKIGLRTRQARLEKLLDAVWICRARMLRLRTEDPSPTPVDGPAPFRECTIASFVECAIVGSLTSYESRYFLRAWQGVASSRRGTGDSLSDLFPIDVPSSFRNAASAPCTPDVGWILTCLAEATTRAPSCIIEGMQPLLNFEKRKTIWTIVDSSVRVRPPGSSPSLVELAGARLKFMQAALGSTSWDRRAFREDAASEAATAPTLGQNTTVRFNNSSKALPGLAWHQHEKTKRERAALEYLELLRSRPSAKDTVTSLGLSSSNSASSQSSSTAIQTPQDKATIRSRRMTALFRGGLRPIGLMSEKAETPTHTVEELLRLTTLGKPGLVAGCGGAQVAAWPNSQRPYVFHLTSEEGAKYLIQAPTQGELADWFAHIDRASKERPARRPFEIKKGSSSKGKPIVAPLYGVSLPLLVEREGRDVPIAIERMFAEVEARGLREQGIYRISGAKSSIEALKDAFGKQPPELVDLSQGEFSDIHTICGAIKQWFRDLPEPAITFASYNSIIEAERIENHDSRLYAIRDIIWDLPKCHFDLLRRTAEHLARVVEEGEHNLMAPHNIGLVFGASLLNPPPGPSSMAASFGNLGKAAHIVKIIVTMHEWLFEPEPEPEPLPEVVAEVLEAPETDRRGEGSLAEGVPEKAISAQGAENGGPQADSHAMARGISSESEPVTPVDGEQVCNPILQSDRGRQVHEVEERIDRALESGPKISINDGSGDLARSSLGEERQRPEEADKEGGREDDFGTVTDTPSVAKASASGQALQRPKRTRDGYRDSVFSSYSIYADCLDSFALDSSHGAKVASAPQAKRLEEEKE</sequence>
<name>A0ACD0NTD5_9BASI</name>
<evidence type="ECO:0000313" key="1">
    <source>
        <dbReference type="EMBL" id="PWN49057.1"/>
    </source>
</evidence>
<evidence type="ECO:0000313" key="2">
    <source>
        <dbReference type="Proteomes" id="UP000245626"/>
    </source>
</evidence>
<organism evidence="1 2">
    <name type="scientific">Violaceomyces palustris</name>
    <dbReference type="NCBI Taxonomy" id="1673888"/>
    <lineage>
        <taxon>Eukaryota</taxon>
        <taxon>Fungi</taxon>
        <taxon>Dikarya</taxon>
        <taxon>Basidiomycota</taxon>
        <taxon>Ustilaginomycotina</taxon>
        <taxon>Ustilaginomycetes</taxon>
        <taxon>Violaceomycetales</taxon>
        <taxon>Violaceomycetaceae</taxon>
        <taxon>Violaceomyces</taxon>
    </lineage>
</organism>
<proteinExistence type="predicted"/>
<keyword evidence="2" id="KW-1185">Reference proteome</keyword>
<gene>
    <name evidence="1" type="ORF">IE53DRAFT_165967</name>
</gene>
<dbReference type="EMBL" id="KZ820103">
    <property type="protein sequence ID" value="PWN49057.1"/>
    <property type="molecule type" value="Genomic_DNA"/>
</dbReference>
<dbReference type="Proteomes" id="UP000245626">
    <property type="component" value="Unassembled WGS sequence"/>
</dbReference>
<accession>A0ACD0NTD5</accession>
<reference evidence="1 2" key="1">
    <citation type="journal article" date="2018" name="Mol. Biol. Evol.">
        <title>Broad Genomic Sampling Reveals a Smut Pathogenic Ancestry of the Fungal Clade Ustilaginomycotina.</title>
        <authorList>
            <person name="Kijpornyongpan T."/>
            <person name="Mondo S.J."/>
            <person name="Barry K."/>
            <person name="Sandor L."/>
            <person name="Lee J."/>
            <person name="Lipzen A."/>
            <person name="Pangilinan J."/>
            <person name="LaButti K."/>
            <person name="Hainaut M."/>
            <person name="Henrissat B."/>
            <person name="Grigoriev I.V."/>
            <person name="Spatafora J.W."/>
            <person name="Aime M.C."/>
        </authorList>
    </citation>
    <scope>NUCLEOTIDE SEQUENCE [LARGE SCALE GENOMIC DNA]</scope>
    <source>
        <strain evidence="1 2">SA 807</strain>
    </source>
</reference>
<protein>
    <submittedName>
        <fullName evidence="1">Uncharacterized protein</fullName>
    </submittedName>
</protein>